<dbReference type="InterPro" id="IPR027417">
    <property type="entry name" value="P-loop_NTPase"/>
</dbReference>
<keyword evidence="2" id="KW-0547">Nucleotide-binding</keyword>
<accession>I0YUP0</accession>
<evidence type="ECO:0000256" key="2">
    <source>
        <dbReference type="ARBA" id="ARBA00022741"/>
    </source>
</evidence>
<dbReference type="PANTHER" id="PTHR47977">
    <property type="entry name" value="RAS-RELATED PROTEIN RAB"/>
    <property type="match status" value="1"/>
</dbReference>
<dbReference type="SUPFAM" id="SSF52540">
    <property type="entry name" value="P-loop containing nucleoside triphosphate hydrolases"/>
    <property type="match status" value="1"/>
</dbReference>
<dbReference type="GO" id="GO:0003924">
    <property type="term" value="F:GTPase activity"/>
    <property type="evidence" value="ECO:0007669"/>
    <property type="project" value="InterPro"/>
</dbReference>
<dbReference type="SMART" id="SM00176">
    <property type="entry name" value="RAN"/>
    <property type="match status" value="1"/>
</dbReference>
<feature type="region of interest" description="Disordered" evidence="5">
    <location>
        <begin position="175"/>
        <end position="216"/>
    </location>
</feature>
<dbReference type="PROSITE" id="PS51419">
    <property type="entry name" value="RAB"/>
    <property type="match status" value="1"/>
</dbReference>
<dbReference type="Gene3D" id="3.40.50.300">
    <property type="entry name" value="P-loop containing nucleotide triphosphate hydrolases"/>
    <property type="match status" value="1"/>
</dbReference>
<comment type="subcellular location">
    <subcellularLocation>
        <location evidence="4">Endomembrane system</location>
        <topology evidence="4">Lipid-anchor</topology>
    </subcellularLocation>
</comment>
<sequence length="223" mass="25087">MLQSQRGMKVLVVGSRCVGKTCLIKQFCRATYSDEYTKTMGVDFMEKVQRVGSEDVKLMLWDTAGQEGFTSITRSYYKGAEAAVLVFSTTDRASFEALPAWRDKVLDECGDVAMALLQNKVDLIEQSAVSSEEVEAMARRLNLCLYRGCVREDLNVESVFTYLVELADKKANRKASKYVDSSEKPENSGAMTPRARLSMSESIRNQTQQKKQQPKKDLVCLLM</sequence>
<dbReference type="FunFam" id="3.40.50.300:FF:001329">
    <property type="entry name" value="Small GTP-binding protein, putative"/>
    <property type="match status" value="1"/>
</dbReference>
<comment type="caution">
    <text evidence="6">The sequence shown here is derived from an EMBL/GenBank/DDBJ whole genome shotgun (WGS) entry which is preliminary data.</text>
</comment>
<dbReference type="SMART" id="SM00175">
    <property type="entry name" value="RAB"/>
    <property type="match status" value="1"/>
</dbReference>
<evidence type="ECO:0000256" key="4">
    <source>
        <dbReference type="ARBA" id="ARBA00037868"/>
    </source>
</evidence>
<dbReference type="InterPro" id="IPR005225">
    <property type="entry name" value="Small_GTP-bd"/>
</dbReference>
<dbReference type="RefSeq" id="XP_005646653.1">
    <property type="nucleotide sequence ID" value="XM_005646596.1"/>
</dbReference>
<organism evidence="6 7">
    <name type="scientific">Coccomyxa subellipsoidea (strain C-169)</name>
    <name type="common">Green microalga</name>
    <dbReference type="NCBI Taxonomy" id="574566"/>
    <lineage>
        <taxon>Eukaryota</taxon>
        <taxon>Viridiplantae</taxon>
        <taxon>Chlorophyta</taxon>
        <taxon>core chlorophytes</taxon>
        <taxon>Trebouxiophyceae</taxon>
        <taxon>Trebouxiophyceae incertae sedis</taxon>
        <taxon>Coccomyxaceae</taxon>
        <taxon>Coccomyxa</taxon>
        <taxon>Coccomyxa subellipsoidea</taxon>
    </lineage>
</organism>
<evidence type="ECO:0000256" key="3">
    <source>
        <dbReference type="ARBA" id="ARBA00023134"/>
    </source>
</evidence>
<keyword evidence="3" id="KW-0342">GTP-binding</keyword>
<evidence type="ECO:0000256" key="1">
    <source>
        <dbReference type="ARBA" id="ARBA00006270"/>
    </source>
</evidence>
<protein>
    <submittedName>
        <fullName evidence="6">Ras-domain-containing protein</fullName>
    </submittedName>
</protein>
<name>I0YUP0_COCSC</name>
<dbReference type="PROSITE" id="PS51421">
    <property type="entry name" value="RAS"/>
    <property type="match status" value="1"/>
</dbReference>
<dbReference type="NCBIfam" id="TIGR00231">
    <property type="entry name" value="small_GTP"/>
    <property type="match status" value="1"/>
</dbReference>
<dbReference type="Pfam" id="PF00071">
    <property type="entry name" value="Ras"/>
    <property type="match status" value="1"/>
</dbReference>
<dbReference type="PRINTS" id="PR00449">
    <property type="entry name" value="RASTRNSFRMNG"/>
</dbReference>
<proteinExistence type="inferred from homology"/>
<evidence type="ECO:0000256" key="5">
    <source>
        <dbReference type="SAM" id="MobiDB-lite"/>
    </source>
</evidence>
<dbReference type="SMART" id="SM00174">
    <property type="entry name" value="RHO"/>
    <property type="match status" value="1"/>
</dbReference>
<dbReference type="InterPro" id="IPR050227">
    <property type="entry name" value="Rab"/>
</dbReference>
<evidence type="ECO:0000313" key="6">
    <source>
        <dbReference type="EMBL" id="EIE22109.1"/>
    </source>
</evidence>
<dbReference type="SMART" id="SM00173">
    <property type="entry name" value="RAS"/>
    <property type="match status" value="1"/>
</dbReference>
<gene>
    <name evidence="6" type="ORF">COCSUDRAFT_42502</name>
</gene>
<dbReference type="Proteomes" id="UP000007264">
    <property type="component" value="Unassembled WGS sequence"/>
</dbReference>
<dbReference type="GO" id="GO:0005525">
    <property type="term" value="F:GTP binding"/>
    <property type="evidence" value="ECO:0007669"/>
    <property type="project" value="UniProtKB-KW"/>
</dbReference>
<comment type="similarity">
    <text evidence="1">Belongs to the small GTPase superfamily. Rab family.</text>
</comment>
<evidence type="ECO:0000313" key="7">
    <source>
        <dbReference type="Proteomes" id="UP000007264"/>
    </source>
</evidence>
<dbReference type="AlphaFoldDB" id="I0YUP0"/>
<dbReference type="GeneID" id="17040095"/>
<dbReference type="STRING" id="574566.I0YUP0"/>
<keyword evidence="7" id="KW-1185">Reference proteome</keyword>
<dbReference type="GO" id="GO:0012505">
    <property type="term" value="C:endomembrane system"/>
    <property type="evidence" value="ECO:0007669"/>
    <property type="project" value="UniProtKB-SubCell"/>
</dbReference>
<dbReference type="eggNOG" id="KOG4252">
    <property type="taxonomic scope" value="Eukaryota"/>
</dbReference>
<dbReference type="OrthoDB" id="6585768at2759"/>
<dbReference type="InterPro" id="IPR001806">
    <property type="entry name" value="Small_GTPase"/>
</dbReference>
<dbReference type="EMBL" id="AGSI01000010">
    <property type="protein sequence ID" value="EIE22109.1"/>
    <property type="molecule type" value="Genomic_DNA"/>
</dbReference>
<reference evidence="6 7" key="1">
    <citation type="journal article" date="2012" name="Genome Biol.">
        <title>The genome of the polar eukaryotic microalga coccomyxa subellipsoidea reveals traits of cold adaptation.</title>
        <authorList>
            <person name="Blanc G."/>
            <person name="Agarkova I."/>
            <person name="Grimwood J."/>
            <person name="Kuo A."/>
            <person name="Brueggeman A."/>
            <person name="Dunigan D."/>
            <person name="Gurnon J."/>
            <person name="Ladunga I."/>
            <person name="Lindquist E."/>
            <person name="Lucas S."/>
            <person name="Pangilinan J."/>
            <person name="Proschold T."/>
            <person name="Salamov A."/>
            <person name="Schmutz J."/>
            <person name="Weeks D."/>
            <person name="Yamada T."/>
            <person name="Claverie J.M."/>
            <person name="Grigoriev I."/>
            <person name="Van Etten J."/>
            <person name="Lomsadze A."/>
            <person name="Borodovsky M."/>
        </authorList>
    </citation>
    <scope>NUCLEOTIDE SEQUENCE [LARGE SCALE GENOMIC DNA]</scope>
    <source>
        <strain evidence="6 7">C-169</strain>
    </source>
</reference>
<dbReference type="KEGG" id="csl:COCSUDRAFT_42502"/>